<reference evidence="3" key="2">
    <citation type="submission" date="2015-01" db="EMBL/GenBank/DDBJ databases">
        <title>Evolutionary Origins and Diversification of the Mycorrhizal Mutualists.</title>
        <authorList>
            <consortium name="DOE Joint Genome Institute"/>
            <consortium name="Mycorrhizal Genomics Consortium"/>
            <person name="Kohler A."/>
            <person name="Kuo A."/>
            <person name="Nagy L.G."/>
            <person name="Floudas D."/>
            <person name="Copeland A."/>
            <person name="Barry K.W."/>
            <person name="Cichocki N."/>
            <person name="Veneault-Fourrey C."/>
            <person name="LaButti K."/>
            <person name="Lindquist E.A."/>
            <person name="Lipzen A."/>
            <person name="Lundell T."/>
            <person name="Morin E."/>
            <person name="Murat C."/>
            <person name="Riley R."/>
            <person name="Ohm R."/>
            <person name="Sun H."/>
            <person name="Tunlid A."/>
            <person name="Henrissat B."/>
            <person name="Grigoriev I.V."/>
            <person name="Hibbett D.S."/>
            <person name="Martin F."/>
        </authorList>
    </citation>
    <scope>NUCLEOTIDE SEQUENCE [LARGE SCALE GENOMIC DNA]</scope>
    <source>
        <strain evidence="3">F 1598</strain>
    </source>
</reference>
<dbReference type="EMBL" id="KN833022">
    <property type="protein sequence ID" value="KIM77706.1"/>
    <property type="molecule type" value="Genomic_DNA"/>
</dbReference>
<keyword evidence="3" id="KW-1185">Reference proteome</keyword>
<dbReference type="InterPro" id="IPR049233">
    <property type="entry name" value="DUF6830"/>
</dbReference>
<evidence type="ECO:0000313" key="2">
    <source>
        <dbReference type="EMBL" id="KIM77706.1"/>
    </source>
</evidence>
<reference evidence="2 3" key="1">
    <citation type="submission" date="2014-04" db="EMBL/GenBank/DDBJ databases">
        <authorList>
            <consortium name="DOE Joint Genome Institute"/>
            <person name="Kuo A."/>
            <person name="Tarkka M."/>
            <person name="Buscot F."/>
            <person name="Kohler A."/>
            <person name="Nagy L.G."/>
            <person name="Floudas D."/>
            <person name="Copeland A."/>
            <person name="Barry K.W."/>
            <person name="Cichocki N."/>
            <person name="Veneault-Fourrey C."/>
            <person name="LaButti K."/>
            <person name="Lindquist E.A."/>
            <person name="Lipzen A."/>
            <person name="Lundell T."/>
            <person name="Morin E."/>
            <person name="Murat C."/>
            <person name="Sun H."/>
            <person name="Tunlid A."/>
            <person name="Henrissat B."/>
            <person name="Grigoriev I.V."/>
            <person name="Hibbett D.S."/>
            <person name="Martin F."/>
            <person name="Nordberg H.P."/>
            <person name="Cantor M.N."/>
            <person name="Hua S.X."/>
        </authorList>
    </citation>
    <scope>NUCLEOTIDE SEQUENCE [LARGE SCALE GENOMIC DNA]</scope>
    <source>
        <strain evidence="2 3">F 1598</strain>
    </source>
</reference>
<evidence type="ECO:0000259" key="1">
    <source>
        <dbReference type="Pfam" id="PF20722"/>
    </source>
</evidence>
<organism evidence="2 3">
    <name type="scientific">Piloderma croceum (strain F 1598)</name>
    <dbReference type="NCBI Taxonomy" id="765440"/>
    <lineage>
        <taxon>Eukaryota</taxon>
        <taxon>Fungi</taxon>
        <taxon>Dikarya</taxon>
        <taxon>Basidiomycota</taxon>
        <taxon>Agaricomycotina</taxon>
        <taxon>Agaricomycetes</taxon>
        <taxon>Agaricomycetidae</taxon>
        <taxon>Atheliales</taxon>
        <taxon>Atheliaceae</taxon>
        <taxon>Piloderma</taxon>
    </lineage>
</organism>
<protein>
    <recommendedName>
        <fullName evidence="1">DUF6830 domain-containing protein</fullName>
    </recommendedName>
</protein>
<proteinExistence type="predicted"/>
<dbReference type="HOGENOM" id="CLU_2961658_0_0_1"/>
<accession>A0A0C3FCZ4</accession>
<sequence>MTLPRDNVMDRVDLSHTATATGALMASPLSKEWPVGRYDTVLVNTDPNELGVQHRFLAQ</sequence>
<name>A0A0C3FCZ4_PILCF</name>
<feature type="domain" description="DUF6830" evidence="1">
    <location>
        <begin position="16"/>
        <end position="48"/>
    </location>
</feature>
<dbReference type="Pfam" id="PF20722">
    <property type="entry name" value="DUF6830"/>
    <property type="match status" value="1"/>
</dbReference>
<evidence type="ECO:0000313" key="3">
    <source>
        <dbReference type="Proteomes" id="UP000054166"/>
    </source>
</evidence>
<dbReference type="InParanoid" id="A0A0C3FCZ4"/>
<dbReference type="AlphaFoldDB" id="A0A0C3FCZ4"/>
<gene>
    <name evidence="2" type="ORF">PILCRDRAFT_825146</name>
</gene>
<dbReference type="Proteomes" id="UP000054166">
    <property type="component" value="Unassembled WGS sequence"/>
</dbReference>